<dbReference type="AlphaFoldDB" id="A0A0H5C0Z7"/>
<evidence type="ECO:0000256" key="5">
    <source>
        <dbReference type="ARBA" id="ARBA00023136"/>
    </source>
</evidence>
<evidence type="ECO:0000313" key="7">
    <source>
        <dbReference type="EMBL" id="CEP21286.1"/>
    </source>
</evidence>
<gene>
    <name evidence="7" type="ORF">BN1211_1338</name>
</gene>
<feature type="transmembrane region" description="Helical" evidence="6">
    <location>
        <begin position="116"/>
        <end position="134"/>
    </location>
</feature>
<evidence type="ECO:0000256" key="2">
    <source>
        <dbReference type="ARBA" id="ARBA00022448"/>
    </source>
</evidence>
<dbReference type="PANTHER" id="PTHR45649:SF7">
    <property type="entry name" value="CHOLINE TRANSPORT PROTEIN"/>
    <property type="match status" value="1"/>
</dbReference>
<dbReference type="GO" id="GO:0016020">
    <property type="term" value="C:membrane"/>
    <property type="evidence" value="ECO:0007669"/>
    <property type="project" value="UniProtKB-SubCell"/>
</dbReference>
<accession>A0A0H5C0Z7</accession>
<dbReference type="InterPro" id="IPR002293">
    <property type="entry name" value="AA/rel_permease1"/>
</dbReference>
<keyword evidence="4 6" id="KW-1133">Transmembrane helix</keyword>
<feature type="transmembrane region" description="Helical" evidence="6">
    <location>
        <begin position="71"/>
        <end position="96"/>
    </location>
</feature>
<keyword evidence="3 6" id="KW-0812">Transmembrane</keyword>
<sequence>MLACSSGHYQPASFVFKDFENNTGWSSAGIAFIVGLINPAWSFSCLDCATHTAEEIVEPERWIPVSILSTVALRFATSFCYVISMFFCIRNLDAILSSTTRVPILDIFYQALGNKHGALCLASGVLLLVVFTWGSQRRTMPWLLAVSHFYCCHIPFQSFVSCTREETTSSTVLSGWESLVFSPTL</sequence>
<evidence type="ECO:0008006" key="9">
    <source>
        <dbReference type="Google" id="ProtNLM"/>
    </source>
</evidence>
<keyword evidence="2" id="KW-0813">Transport</keyword>
<evidence type="ECO:0000256" key="4">
    <source>
        <dbReference type="ARBA" id="ARBA00022989"/>
    </source>
</evidence>
<evidence type="ECO:0000256" key="6">
    <source>
        <dbReference type="SAM" id="Phobius"/>
    </source>
</evidence>
<dbReference type="PANTHER" id="PTHR45649">
    <property type="entry name" value="AMINO-ACID PERMEASE BAT1"/>
    <property type="match status" value="1"/>
</dbReference>
<evidence type="ECO:0000256" key="3">
    <source>
        <dbReference type="ARBA" id="ARBA00022692"/>
    </source>
</evidence>
<protein>
    <recommendedName>
        <fullName evidence="9">Amino acid permease/ SLC12A domain-containing protein</fullName>
    </recommendedName>
</protein>
<evidence type="ECO:0000256" key="1">
    <source>
        <dbReference type="ARBA" id="ARBA00004141"/>
    </source>
</evidence>
<dbReference type="EMBL" id="CDQK01000002">
    <property type="protein sequence ID" value="CEP21286.1"/>
    <property type="molecule type" value="Genomic_DNA"/>
</dbReference>
<proteinExistence type="predicted"/>
<keyword evidence="5 6" id="KW-0472">Membrane</keyword>
<name>A0A0H5C0Z7_CYBJN</name>
<organism evidence="7 8">
    <name type="scientific">Cyberlindnera jadinii (strain ATCC 18201 / CBS 1600 / BCRC 20928 / JCM 3617 / NBRC 0987 / NRRL Y-1542)</name>
    <name type="common">Torula yeast</name>
    <name type="synonym">Candida utilis</name>
    <dbReference type="NCBI Taxonomy" id="983966"/>
    <lineage>
        <taxon>Eukaryota</taxon>
        <taxon>Fungi</taxon>
        <taxon>Dikarya</taxon>
        <taxon>Ascomycota</taxon>
        <taxon>Saccharomycotina</taxon>
        <taxon>Saccharomycetes</taxon>
        <taxon>Phaffomycetales</taxon>
        <taxon>Phaffomycetaceae</taxon>
        <taxon>Cyberlindnera</taxon>
    </lineage>
</organism>
<dbReference type="Pfam" id="PF13520">
    <property type="entry name" value="AA_permease_2"/>
    <property type="match status" value="1"/>
</dbReference>
<dbReference type="Gene3D" id="1.20.1740.10">
    <property type="entry name" value="Amino acid/polyamine transporter I"/>
    <property type="match status" value="1"/>
</dbReference>
<dbReference type="Proteomes" id="UP000038830">
    <property type="component" value="Unassembled WGS sequence"/>
</dbReference>
<dbReference type="GO" id="GO:0022857">
    <property type="term" value="F:transmembrane transporter activity"/>
    <property type="evidence" value="ECO:0007669"/>
    <property type="project" value="InterPro"/>
</dbReference>
<evidence type="ECO:0000313" key="8">
    <source>
        <dbReference type="Proteomes" id="UP000038830"/>
    </source>
</evidence>
<comment type="subcellular location">
    <subcellularLocation>
        <location evidence="1">Membrane</location>
        <topology evidence="1">Multi-pass membrane protein</topology>
    </subcellularLocation>
</comment>
<reference evidence="8" key="1">
    <citation type="journal article" date="2015" name="J. Biotechnol.">
        <title>The structure of the Cyberlindnera jadinii genome and its relation to Candida utilis analyzed by the occurrence of single nucleotide polymorphisms.</title>
        <authorList>
            <person name="Rupp O."/>
            <person name="Brinkrolf K."/>
            <person name="Buerth C."/>
            <person name="Kunigo M."/>
            <person name="Schneider J."/>
            <person name="Jaenicke S."/>
            <person name="Goesmann A."/>
            <person name="Puehler A."/>
            <person name="Jaeger K.-E."/>
            <person name="Ernst J.F."/>
        </authorList>
    </citation>
    <scope>NUCLEOTIDE SEQUENCE [LARGE SCALE GENOMIC DNA]</scope>
    <source>
        <strain evidence="8">ATCC 18201 / CBS 1600 / BCRC 20928 / JCM 3617 / NBRC 0987 / NRRL Y-1542</strain>
    </source>
</reference>